<dbReference type="GO" id="GO:0005096">
    <property type="term" value="F:GTPase activator activity"/>
    <property type="evidence" value="ECO:0007669"/>
    <property type="project" value="InterPro"/>
</dbReference>
<evidence type="ECO:0000256" key="1">
    <source>
        <dbReference type="SAM" id="MobiDB-lite"/>
    </source>
</evidence>
<sequence length="1431" mass="159551">MDIAPMEMFVIKLSGHPNAVYKGQVIRDVDIGDEGGNVEIVNDHVVGNLGETNIGREQEGGNEGDGNEQTADGSTRADLETKSEDKNDKLNEKPAVSKSLVGSKNQISALKNGGNLKDTNASRRSRNKGGLFPSASSSSSSTCLRPGNKKTHPPPRPRFQPNVTSVSILKPIADIYELNPAGGEALEIEVRIVEELEVGGYGYDGFDKTVRSKKGILMGPREDSGIGGEGDGLETGALIPPPTSTRRLSWKENQTEGGGGGAMTHRGIGACCDFVTITIKDQFVSRSDMFLHRSSLMGRWVYEGERMVLGGVKLTVKECRKGERKVKSGIVDGKTKFSFRTRSARIIWLVQMASEMWDYTNQDEPSVNFDKFVGFMRKVFERWVSMDVTHSLSIYFFSRTYIRGGGGEGVEEKDKQKQNGDLFEDDSIPTYSATVNTDVDGRTYEDHYFPVVENETRSDWGSLVVRVKRAFLEYPVKLKWTESRYLSRIPSPATQGNLLEAINITLNVLQFHYMDRDFARTGNSIVVVSPGCGVFEVDKGLAGITRQRMMDCGVGSDVISLSLPPLHVTPFFVYNKVEEEQVQGDKKLDDWKTFFECPHWLNVCFVDYDEGANGEAGDSGKKPSVPENSEINDLGEEWEDDRDFLEIWAAVRPSRSRGGIPPTLFAIVGGPGAVGVDGFDENNNFRRGWGAPRSGGSSGGMARLSSGGMSSGRSSNHLRDLNSSMHSGGTRASDSHSASTTPTNSQPSSPYHSGSYGEPFLHGDSSPSSPGNMHRAFREVSTHSSLSPSSFSGPQSFMNSSLLLPPPSMNHTASAGRSYQSNSFLNPKQQQQQQQQLRAKKARGKGEKREKGKQREKGEKRMGGIAIAVGKGRDAERNMQKSVSSGHFSSVLNKSTSPRAMDGLPRPPSGTSSRSRGKGRQPFKMNPFRKKDEIELLRRRTHNRRRWSHVFPQGIAEFKRHAFINWTSLCQPAILPLTTDFFPTEAVLREEFLESFYKLTLDSVDSTEYSSHSDLLLELILQRLSFDMQVVQSEALPPSRRRGIRHVLSMGHRIVDLSISHNDMDGKDEICVTIYRAKYASGEDREEVAYHYSVFNKAQERFVPNRQRFSKYGVEYNFNLLDVVICGTQEKEAAEKLRYRRVLFAIVPQEGEEVEVEEYEGKFKKLMEYLGNRAGEQMDIKFEDRGADGEGAAKGRRGGDFNKCVVLNLTGGGSSKKGRESEPGAGRGRYEWALMEYNPKFSPGRVFRISFHWLVAFAGRVETEVKALQRRCRSLGLTLHKFPETSISSNLFLHAFIAPPRIIIEKGGGWIVSMLLSKETMFVDDGFRPTDFDIPGLPNFNFEARRGGKRVPARQLIHRSGDYFVRVLEDVGGRSAFFYINNRDKNVAHDLPTDYKDFKLVVKHYEQRFLSDEGDFRVNKKEEENASANVL</sequence>
<feature type="compositionally biased region" description="Polar residues" evidence="1">
    <location>
        <begin position="721"/>
        <end position="736"/>
    </location>
</feature>
<feature type="region of interest" description="Disordered" evidence="1">
    <location>
        <begin position="51"/>
        <end position="162"/>
    </location>
</feature>
<feature type="region of interest" description="Disordered" evidence="1">
    <location>
        <begin position="687"/>
        <end position="927"/>
    </location>
</feature>
<dbReference type="PANTHER" id="PTHR13179">
    <property type="entry name" value="DEP DOMAIN CONTAINING PROTEIN 5"/>
    <property type="match status" value="1"/>
</dbReference>
<feature type="compositionally biased region" description="Low complexity" evidence="1">
    <location>
        <begin position="782"/>
        <end position="796"/>
    </location>
</feature>
<evidence type="ECO:0000259" key="2">
    <source>
        <dbReference type="Pfam" id="PF12257"/>
    </source>
</evidence>
<comment type="caution">
    <text evidence="3">The sequence shown here is derived from an EMBL/GenBank/DDBJ whole genome shotgun (WGS) entry which is preliminary data.</text>
</comment>
<reference evidence="4" key="1">
    <citation type="journal article" date="2023" name="Commun. Biol.">
        <title>Genome analysis of Parmales, the sister group of diatoms, reveals the evolutionary specialization of diatoms from phago-mixotrophs to photoautotrophs.</title>
        <authorList>
            <person name="Ban H."/>
            <person name="Sato S."/>
            <person name="Yoshikawa S."/>
            <person name="Yamada K."/>
            <person name="Nakamura Y."/>
            <person name="Ichinomiya M."/>
            <person name="Sato N."/>
            <person name="Blanc-Mathieu R."/>
            <person name="Endo H."/>
            <person name="Kuwata A."/>
            <person name="Ogata H."/>
        </authorList>
    </citation>
    <scope>NUCLEOTIDE SEQUENCE [LARGE SCALE GENOMIC DNA]</scope>
</reference>
<protein>
    <recommendedName>
        <fullName evidence="2">Vacuolar membrane-associated protein Iml1 N-terminal domain-containing protein</fullName>
    </recommendedName>
</protein>
<dbReference type="InterPro" id="IPR048255">
    <property type="entry name" value="IML1_N"/>
</dbReference>
<dbReference type="InterPro" id="IPR027244">
    <property type="entry name" value="IML1"/>
</dbReference>
<evidence type="ECO:0000313" key="3">
    <source>
        <dbReference type="EMBL" id="GMI30640.1"/>
    </source>
</evidence>
<feature type="compositionally biased region" description="Polar residues" evidence="1">
    <location>
        <begin position="880"/>
        <end position="898"/>
    </location>
</feature>
<name>A0A9W7L426_9STRA</name>
<dbReference type="Proteomes" id="UP001165065">
    <property type="component" value="Unassembled WGS sequence"/>
</dbReference>
<feature type="compositionally biased region" description="Low complexity" evidence="1">
    <location>
        <begin position="687"/>
        <end position="715"/>
    </location>
</feature>
<feature type="compositionally biased region" description="Low complexity" evidence="1">
    <location>
        <begin position="737"/>
        <end position="750"/>
    </location>
</feature>
<dbReference type="GO" id="GO:0010508">
    <property type="term" value="P:positive regulation of autophagy"/>
    <property type="evidence" value="ECO:0007669"/>
    <property type="project" value="TreeGrafter"/>
</dbReference>
<dbReference type="GO" id="GO:1904262">
    <property type="term" value="P:negative regulation of TORC1 signaling"/>
    <property type="evidence" value="ECO:0007669"/>
    <property type="project" value="TreeGrafter"/>
</dbReference>
<organism evidence="3 4">
    <name type="scientific">Triparma columacea</name>
    <dbReference type="NCBI Taxonomy" id="722753"/>
    <lineage>
        <taxon>Eukaryota</taxon>
        <taxon>Sar</taxon>
        <taxon>Stramenopiles</taxon>
        <taxon>Ochrophyta</taxon>
        <taxon>Bolidophyceae</taxon>
        <taxon>Parmales</taxon>
        <taxon>Triparmaceae</taxon>
        <taxon>Triparma</taxon>
    </lineage>
</organism>
<evidence type="ECO:0000313" key="4">
    <source>
        <dbReference type="Proteomes" id="UP001165065"/>
    </source>
</evidence>
<dbReference type="OrthoDB" id="39497at2759"/>
<gene>
    <name evidence="3" type="ORF">TrCOL_g2233</name>
</gene>
<feature type="compositionally biased region" description="Polar residues" evidence="1">
    <location>
        <begin position="809"/>
        <end position="828"/>
    </location>
</feature>
<feature type="domain" description="Vacuolar membrane-associated protein Iml1 N-terminal" evidence="2">
    <location>
        <begin position="275"/>
        <end position="574"/>
    </location>
</feature>
<accession>A0A9W7L426</accession>
<dbReference type="Pfam" id="PF12257">
    <property type="entry name" value="IML1"/>
    <property type="match status" value="1"/>
</dbReference>
<feature type="compositionally biased region" description="Basic and acidic residues" evidence="1">
    <location>
        <begin position="844"/>
        <end position="862"/>
    </location>
</feature>
<feature type="region of interest" description="Disordered" evidence="1">
    <location>
        <begin position="615"/>
        <end position="636"/>
    </location>
</feature>
<keyword evidence="4" id="KW-1185">Reference proteome</keyword>
<dbReference type="PANTHER" id="PTHR13179:SF8">
    <property type="entry name" value="GATOR COMPLEX PROTEIN DEPDC5"/>
    <property type="match status" value="1"/>
</dbReference>
<dbReference type="GO" id="GO:1990130">
    <property type="term" value="C:GATOR1 complex"/>
    <property type="evidence" value="ECO:0007669"/>
    <property type="project" value="TreeGrafter"/>
</dbReference>
<dbReference type="EMBL" id="BRYA01000001">
    <property type="protein sequence ID" value="GMI30640.1"/>
    <property type="molecule type" value="Genomic_DNA"/>
</dbReference>
<feature type="compositionally biased region" description="Polar residues" evidence="1">
    <location>
        <begin position="100"/>
        <end position="109"/>
    </location>
</feature>
<feature type="region of interest" description="Disordered" evidence="1">
    <location>
        <begin position="221"/>
        <end position="262"/>
    </location>
</feature>
<proteinExistence type="predicted"/>
<feature type="compositionally biased region" description="Basic and acidic residues" evidence="1">
    <location>
        <begin position="75"/>
        <end position="92"/>
    </location>
</feature>